<name>A0A1G4G4F3_9BACT</name>
<evidence type="ECO:0000256" key="1">
    <source>
        <dbReference type="SAM" id="Coils"/>
    </source>
</evidence>
<dbReference type="AlphaFoldDB" id="A0A1G4G4F3"/>
<evidence type="ECO:0000313" key="2">
    <source>
        <dbReference type="EMBL" id="SCM55619.1"/>
    </source>
</evidence>
<organism evidence="2 3">
    <name type="scientific">Petrimonas mucosa</name>
    <dbReference type="NCBI Taxonomy" id="1642646"/>
    <lineage>
        <taxon>Bacteria</taxon>
        <taxon>Pseudomonadati</taxon>
        <taxon>Bacteroidota</taxon>
        <taxon>Bacteroidia</taxon>
        <taxon>Bacteroidales</taxon>
        <taxon>Dysgonomonadaceae</taxon>
        <taxon>Petrimonas</taxon>
    </lineage>
</organism>
<proteinExistence type="predicted"/>
<dbReference type="RefSeq" id="WP_071136022.1">
    <property type="nucleotide sequence ID" value="NZ_DUQN01000047.1"/>
</dbReference>
<dbReference type="EMBL" id="LT608328">
    <property type="protein sequence ID" value="SCM55619.1"/>
    <property type="molecule type" value="Genomic_DNA"/>
</dbReference>
<dbReference type="STRING" id="1642646.ING2E5A_0481"/>
<dbReference type="SUPFAM" id="SSF47162">
    <property type="entry name" value="Apolipoprotein"/>
    <property type="match status" value="1"/>
</dbReference>
<dbReference type="Proteomes" id="UP000178485">
    <property type="component" value="Chromosome i"/>
</dbReference>
<sequence length="101" mass="12104">MIKQEFRQRAQEILDQLEEKIDEMKQGISNIAEEARDEYAEQLEKLKSLRDELAEKLTTFDDIAESRWDVVRESAISFFSKVSEAWKEDFERVKQAFRKQE</sequence>
<gene>
    <name evidence="2" type="ORF">ING2E5A_0481</name>
</gene>
<keyword evidence="3" id="KW-1185">Reference proteome</keyword>
<feature type="coiled-coil region" evidence="1">
    <location>
        <begin position="3"/>
        <end position="59"/>
    </location>
</feature>
<accession>A0A1G4G4F3</accession>
<reference evidence="2 3" key="1">
    <citation type="submission" date="2016-08" db="EMBL/GenBank/DDBJ databases">
        <authorList>
            <person name="Seilhamer J.J."/>
        </authorList>
    </citation>
    <scope>NUCLEOTIDE SEQUENCE [LARGE SCALE GENOMIC DNA]</scope>
    <source>
        <strain evidence="2">ING2-E5A</strain>
    </source>
</reference>
<dbReference type="KEGG" id="pmuc:ING2E5A_0481"/>
<evidence type="ECO:0000313" key="3">
    <source>
        <dbReference type="Proteomes" id="UP000178485"/>
    </source>
</evidence>
<dbReference type="Gene3D" id="1.20.120.20">
    <property type="entry name" value="Apolipoprotein"/>
    <property type="match status" value="1"/>
</dbReference>
<keyword evidence="1" id="KW-0175">Coiled coil</keyword>
<protein>
    <submittedName>
        <fullName evidence="2">Uncharacterized protein</fullName>
    </submittedName>
</protein>